<dbReference type="Proteomes" id="UP000580568">
    <property type="component" value="Unassembled WGS sequence"/>
</dbReference>
<comment type="caution">
    <text evidence="1">The sequence shown here is derived from an EMBL/GenBank/DDBJ whole genome shotgun (WGS) entry which is preliminary data.</text>
</comment>
<organism evidence="1 2">
    <name type="scientific">Clostridium fungisolvens</name>
    <dbReference type="NCBI Taxonomy" id="1604897"/>
    <lineage>
        <taxon>Bacteria</taxon>
        <taxon>Bacillati</taxon>
        <taxon>Bacillota</taxon>
        <taxon>Clostridia</taxon>
        <taxon>Eubacteriales</taxon>
        <taxon>Clostridiaceae</taxon>
        <taxon>Clostridium</taxon>
    </lineage>
</organism>
<name>A0A6V8SHY6_9CLOT</name>
<reference evidence="1 2" key="1">
    <citation type="submission" date="2020-07" db="EMBL/GenBank/DDBJ databases">
        <title>A new beta-1,3-glucan-decomposing anaerobic bacterium isolated from anoxic soil subjected to biological soil disinfestation.</title>
        <authorList>
            <person name="Ueki A."/>
            <person name="Tonouchi A."/>
        </authorList>
    </citation>
    <scope>NUCLEOTIDE SEQUENCE [LARGE SCALE GENOMIC DNA]</scope>
    <source>
        <strain evidence="1 2">TW1</strain>
    </source>
</reference>
<dbReference type="AlphaFoldDB" id="A0A6V8SHY6"/>
<protein>
    <submittedName>
        <fullName evidence="1">Uncharacterized protein</fullName>
    </submittedName>
</protein>
<dbReference type="EMBL" id="BLZR01000001">
    <property type="protein sequence ID" value="GFP74738.1"/>
    <property type="molecule type" value="Genomic_DNA"/>
</dbReference>
<keyword evidence="2" id="KW-1185">Reference proteome</keyword>
<evidence type="ECO:0000313" key="1">
    <source>
        <dbReference type="EMBL" id="GFP74738.1"/>
    </source>
</evidence>
<evidence type="ECO:0000313" key="2">
    <source>
        <dbReference type="Proteomes" id="UP000580568"/>
    </source>
</evidence>
<proteinExistence type="predicted"/>
<sequence>MIGQTLAECIHMCGMHGQDLANCILTMLGIK</sequence>
<gene>
    <name evidence="1" type="ORF">bsdtw1_00793</name>
</gene>
<accession>A0A6V8SHY6</accession>